<protein>
    <submittedName>
        <fullName evidence="2">Uncharacterized protein</fullName>
    </submittedName>
</protein>
<proteinExistence type="predicted"/>
<dbReference type="EMBL" id="CADCVL010000151">
    <property type="protein sequence ID" value="CAA9472997.1"/>
    <property type="molecule type" value="Genomic_DNA"/>
</dbReference>
<feature type="region of interest" description="Disordered" evidence="1">
    <location>
        <begin position="1"/>
        <end position="40"/>
    </location>
</feature>
<feature type="compositionally biased region" description="Basic and acidic residues" evidence="1">
    <location>
        <begin position="9"/>
        <end position="18"/>
    </location>
</feature>
<organism evidence="2">
    <name type="scientific">uncultured Solirubrobacteraceae bacterium</name>
    <dbReference type="NCBI Taxonomy" id="1162706"/>
    <lineage>
        <taxon>Bacteria</taxon>
        <taxon>Bacillati</taxon>
        <taxon>Actinomycetota</taxon>
        <taxon>Thermoleophilia</taxon>
        <taxon>Solirubrobacterales</taxon>
        <taxon>Solirubrobacteraceae</taxon>
        <taxon>environmental samples</taxon>
    </lineage>
</organism>
<evidence type="ECO:0000256" key="1">
    <source>
        <dbReference type="SAM" id="MobiDB-lite"/>
    </source>
</evidence>
<gene>
    <name evidence="2" type="ORF">AVDCRST_MAG65-875</name>
</gene>
<accession>A0A6J4RG43</accession>
<dbReference type="AlphaFoldDB" id="A0A6J4RG43"/>
<name>A0A6J4RG43_9ACTN</name>
<evidence type="ECO:0000313" key="2">
    <source>
        <dbReference type="EMBL" id="CAA9472997.1"/>
    </source>
</evidence>
<sequence length="40" mass="4052">MASQNCPDGETRLARKETVATCASPAGTDRAGLETPASTS</sequence>
<reference evidence="2" key="1">
    <citation type="submission" date="2020-02" db="EMBL/GenBank/DDBJ databases">
        <authorList>
            <person name="Meier V. D."/>
        </authorList>
    </citation>
    <scope>NUCLEOTIDE SEQUENCE</scope>
    <source>
        <strain evidence="2">AVDCRST_MAG65</strain>
    </source>
</reference>